<dbReference type="eggNOG" id="KOG2177">
    <property type="taxonomic scope" value="Eukaryota"/>
</dbReference>
<keyword evidence="2 4" id="KW-0863">Zinc-finger</keyword>
<dbReference type="GeneID" id="102450453"/>
<evidence type="ECO:0000259" key="7">
    <source>
        <dbReference type="PROSITE" id="PS50119"/>
    </source>
</evidence>
<dbReference type="CDD" id="cd00063">
    <property type="entry name" value="FN3"/>
    <property type="match status" value="1"/>
</dbReference>
<name>K7F9X7_PELSI</name>
<reference evidence="10" key="2">
    <citation type="journal article" date="2013" name="Nat. Genet.">
        <title>The draft genomes of soft-shell turtle and green sea turtle yield insights into the development and evolution of the turtle-specific body plan.</title>
        <authorList>
            <person name="Wang Z."/>
            <person name="Pascual-Anaya J."/>
            <person name="Zadissa A."/>
            <person name="Li W."/>
            <person name="Niimura Y."/>
            <person name="Huang Z."/>
            <person name="Li C."/>
            <person name="White S."/>
            <person name="Xiong Z."/>
            <person name="Fang D."/>
            <person name="Wang B."/>
            <person name="Ming Y."/>
            <person name="Chen Y."/>
            <person name="Zheng Y."/>
            <person name="Kuraku S."/>
            <person name="Pignatelli M."/>
            <person name="Herrero J."/>
            <person name="Beal K."/>
            <person name="Nozawa M."/>
            <person name="Li Q."/>
            <person name="Wang J."/>
            <person name="Zhang H."/>
            <person name="Yu L."/>
            <person name="Shigenobu S."/>
            <person name="Wang J."/>
            <person name="Liu J."/>
            <person name="Flicek P."/>
            <person name="Searle S."/>
            <person name="Wang J."/>
            <person name="Kuratani S."/>
            <person name="Yin Y."/>
            <person name="Aken B."/>
            <person name="Zhang G."/>
            <person name="Irie N."/>
        </authorList>
    </citation>
    <scope>NUCLEOTIDE SEQUENCE [LARGE SCALE GENOMIC DNA]</scope>
    <source>
        <strain evidence="10">Daiwa-1</strain>
    </source>
</reference>
<dbReference type="GO" id="GO:0008270">
    <property type="term" value="F:zinc ion binding"/>
    <property type="evidence" value="ECO:0007669"/>
    <property type="project" value="UniProtKB-KW"/>
</dbReference>
<feature type="signal peptide" evidence="5">
    <location>
        <begin position="1"/>
        <end position="17"/>
    </location>
</feature>
<proteinExistence type="predicted"/>
<dbReference type="InterPro" id="IPR017907">
    <property type="entry name" value="Znf_RING_CS"/>
</dbReference>
<reference evidence="9" key="4">
    <citation type="submission" date="2025-09" db="UniProtKB">
        <authorList>
            <consortium name="Ensembl"/>
        </authorList>
    </citation>
    <scope>IDENTIFICATION</scope>
</reference>
<evidence type="ECO:0000313" key="9">
    <source>
        <dbReference type="Ensembl" id="ENSPSIP00000004837.1"/>
    </source>
</evidence>
<dbReference type="InterPro" id="IPR036116">
    <property type="entry name" value="FN3_sf"/>
</dbReference>
<evidence type="ECO:0000256" key="1">
    <source>
        <dbReference type="ARBA" id="ARBA00022723"/>
    </source>
</evidence>
<dbReference type="RefSeq" id="XP_025046361.1">
    <property type="nucleotide sequence ID" value="XM_025190576.2"/>
</dbReference>
<dbReference type="InterPro" id="IPR000315">
    <property type="entry name" value="Znf_B-box"/>
</dbReference>
<dbReference type="PROSITE" id="PS50089">
    <property type="entry name" value="ZF_RING_2"/>
    <property type="match status" value="1"/>
</dbReference>
<dbReference type="CTD" id="287015"/>
<dbReference type="AlphaFoldDB" id="K7F9X7"/>
<dbReference type="PANTHER" id="PTHR25465">
    <property type="entry name" value="B-BOX DOMAIN CONTAINING"/>
    <property type="match status" value="1"/>
</dbReference>
<feature type="domain" description="RING-type" evidence="6">
    <location>
        <begin position="152"/>
        <end position="197"/>
    </location>
</feature>
<dbReference type="Pfam" id="PF00643">
    <property type="entry name" value="zf-B_box"/>
    <property type="match status" value="1"/>
</dbReference>
<dbReference type="SUPFAM" id="SSF57850">
    <property type="entry name" value="RING/U-box"/>
    <property type="match status" value="1"/>
</dbReference>
<dbReference type="SUPFAM" id="SSF49265">
    <property type="entry name" value="Fibronectin type III"/>
    <property type="match status" value="1"/>
</dbReference>
<dbReference type="InterPro" id="IPR003961">
    <property type="entry name" value="FN3_dom"/>
</dbReference>
<dbReference type="OMA" id="FGNQQIY"/>
<dbReference type="InterPro" id="IPR013083">
    <property type="entry name" value="Znf_RING/FYVE/PHD"/>
</dbReference>
<dbReference type="PANTHER" id="PTHR25465:SF13">
    <property type="entry name" value="TRIPARTITE MOTIF-CONTAINING PROTEIN 42"/>
    <property type="match status" value="1"/>
</dbReference>
<keyword evidence="5" id="KW-0732">Signal</keyword>
<reference evidence="10" key="1">
    <citation type="submission" date="2011-10" db="EMBL/GenBank/DDBJ databases">
        <authorList>
            <consortium name="Soft-shell Turtle Genome Consortium"/>
        </authorList>
    </citation>
    <scope>NUCLEOTIDE SEQUENCE [LARGE SCALE GENOMIC DNA]</scope>
    <source>
        <strain evidence="10">Daiwa-1</strain>
    </source>
</reference>
<dbReference type="STRING" id="13735.ENSPSIP00000004837"/>
<dbReference type="GeneTree" id="ENSGT00530000064220"/>
<evidence type="ECO:0000256" key="3">
    <source>
        <dbReference type="ARBA" id="ARBA00022833"/>
    </source>
</evidence>
<feature type="domain" description="Fibronectin type-III" evidence="8">
    <location>
        <begin position="611"/>
        <end position="710"/>
    </location>
</feature>
<reference evidence="9" key="3">
    <citation type="submission" date="2025-08" db="UniProtKB">
        <authorList>
            <consortium name="Ensembl"/>
        </authorList>
    </citation>
    <scope>IDENTIFICATION</scope>
</reference>
<evidence type="ECO:0000256" key="4">
    <source>
        <dbReference type="PROSITE-ProRule" id="PRU00024"/>
    </source>
</evidence>
<feature type="domain" description="B box-type" evidence="7">
    <location>
        <begin position="292"/>
        <end position="333"/>
    </location>
</feature>
<dbReference type="Gene3D" id="3.30.40.10">
    <property type="entry name" value="Zinc/RING finger domain, C3HC4 (zinc finger)"/>
    <property type="match status" value="1"/>
</dbReference>
<accession>K7F9X7</accession>
<dbReference type="Gene3D" id="3.30.160.60">
    <property type="entry name" value="Classic Zinc Finger"/>
    <property type="match status" value="1"/>
</dbReference>
<dbReference type="HOGENOM" id="CLU_023245_0_0_1"/>
<keyword evidence="1" id="KW-0479">Metal-binding</keyword>
<dbReference type="PROSITE" id="PS50853">
    <property type="entry name" value="FN3"/>
    <property type="match status" value="1"/>
</dbReference>
<organism evidence="9 10">
    <name type="scientific">Pelodiscus sinensis</name>
    <name type="common">Chinese softshell turtle</name>
    <name type="synonym">Trionyx sinensis</name>
    <dbReference type="NCBI Taxonomy" id="13735"/>
    <lineage>
        <taxon>Eukaryota</taxon>
        <taxon>Metazoa</taxon>
        <taxon>Chordata</taxon>
        <taxon>Craniata</taxon>
        <taxon>Vertebrata</taxon>
        <taxon>Euteleostomi</taxon>
        <taxon>Archelosauria</taxon>
        <taxon>Testudinata</taxon>
        <taxon>Testudines</taxon>
        <taxon>Cryptodira</taxon>
        <taxon>Trionychia</taxon>
        <taxon>Trionychidae</taxon>
        <taxon>Pelodiscus</taxon>
    </lineage>
</organism>
<dbReference type="EMBL" id="AGCU01164628">
    <property type="status" value="NOT_ANNOTATED_CDS"/>
    <property type="molecule type" value="Genomic_DNA"/>
</dbReference>
<dbReference type="PROSITE" id="PS00518">
    <property type="entry name" value="ZF_RING_1"/>
    <property type="match status" value="1"/>
</dbReference>
<dbReference type="Pfam" id="PF00041">
    <property type="entry name" value="fn3"/>
    <property type="match status" value="1"/>
</dbReference>
<dbReference type="Gene3D" id="2.60.40.10">
    <property type="entry name" value="Immunoglobulins"/>
    <property type="match status" value="1"/>
</dbReference>
<dbReference type="KEGG" id="pss:102450453"/>
<dbReference type="SUPFAM" id="SSF57845">
    <property type="entry name" value="B-box zinc-binding domain"/>
    <property type="match status" value="1"/>
</dbReference>
<protein>
    <submittedName>
        <fullName evidence="9">Tripartite motif containing 42</fullName>
    </submittedName>
</protein>
<keyword evidence="3" id="KW-0862">Zinc</keyword>
<evidence type="ECO:0000256" key="2">
    <source>
        <dbReference type="ARBA" id="ARBA00022771"/>
    </source>
</evidence>
<dbReference type="Proteomes" id="UP000007267">
    <property type="component" value="Unassembled WGS sequence"/>
</dbReference>
<keyword evidence="10" id="KW-1185">Reference proteome</keyword>
<feature type="chain" id="PRO_5003904876" evidence="5">
    <location>
        <begin position="18"/>
        <end position="732"/>
    </location>
</feature>
<dbReference type="Ensembl" id="ENSPSIT00000004864.1">
    <property type="protein sequence ID" value="ENSPSIP00000004837.1"/>
    <property type="gene ID" value="ENSPSIG00000004519.1"/>
</dbReference>
<dbReference type="SMART" id="SM00060">
    <property type="entry name" value="FN3"/>
    <property type="match status" value="1"/>
</dbReference>
<dbReference type="InterPro" id="IPR051051">
    <property type="entry name" value="E3_ubiq-ligase_TRIM/RNF"/>
</dbReference>
<dbReference type="PROSITE" id="PS50119">
    <property type="entry name" value="ZF_BBOX"/>
    <property type="match status" value="1"/>
</dbReference>
<evidence type="ECO:0000259" key="8">
    <source>
        <dbReference type="PROSITE" id="PS50853"/>
    </source>
</evidence>
<dbReference type="SMART" id="SM00184">
    <property type="entry name" value="RING"/>
    <property type="match status" value="2"/>
</dbReference>
<evidence type="ECO:0000256" key="5">
    <source>
        <dbReference type="SAM" id="SignalP"/>
    </source>
</evidence>
<evidence type="ECO:0000259" key="6">
    <source>
        <dbReference type="PROSITE" id="PS50089"/>
    </source>
</evidence>
<sequence length="732" mass="85176">MVSMLCLSWPCCPGCRCCPPLQRTDQECCSCWRFFFTDERNCSCCPCPYAEGRACQCCHCSCSENPNCRWCCCSCSNDPDCKCCCCTSENTTCQYYESRCCRNTLYASYLPRARRRHHSKVALPRFRSKSDTSIITLERDASGHAFRDQLTCPLCKQLYLYPFMLPCNHCICEKCIDKRKAQAEVTENFFIIICPVCVKAHCLPYTNKIQLNMNYLRAKLARRYMRRHGFLRWRFDKTRASIYCQLCKEKTKKASKRCLTCRMNFCNECLRLYHSEVSHQDHIFTKAYQEEQGESCCLFHPHSNLSGYCLDDHELICQFCKDTLHNDHETLPLPLACSKEAASLFSAIAKFKKVRYGVDNDLMEMLLLKNNFKSYKETKRKEIRNGFLKLRNIIREQEKEMTEFLENIELKKEKGILEYVTHTSRKISQMDSLIQYSKEALKEENQIAFLQSANVLVNEIEDAIANIYQPSARLREDPIQNLKLNFEELSANMHDLFQTPVRMKQSADKANKAPYPCNSDIMVPRKISSTHTERHTSVFRSPSLSTLNSQYESTMMKKEISRRSSSTPPPHYKERNEMFTFWDASTQISRKERNHQSTQSPEPYHNGSALFPGLVIIYQTLVYPRTAKIYWTCPTEDVDFFDVEFYEVVSISPDNIVQTQLAGELHGIMNQNLELHNLEPNTEYLFKVRAVNVNGPGQWSEICKVVTPNVHEKARGRWGLLRSIQSAFYKQL</sequence>
<evidence type="ECO:0000313" key="10">
    <source>
        <dbReference type="Proteomes" id="UP000007267"/>
    </source>
</evidence>
<gene>
    <name evidence="9" type="primary">TRIM42</name>
</gene>
<dbReference type="OrthoDB" id="5800423at2759"/>
<dbReference type="InterPro" id="IPR001841">
    <property type="entry name" value="Znf_RING"/>
</dbReference>
<dbReference type="InterPro" id="IPR013783">
    <property type="entry name" value="Ig-like_fold"/>
</dbReference>